<dbReference type="HAMAP" id="MF_00385">
    <property type="entry name" value="Ribosomal_bS16"/>
    <property type="match status" value="1"/>
</dbReference>
<comment type="caution">
    <text evidence="4">The sequence shown here is derived from an EMBL/GenBank/DDBJ whole genome shotgun (WGS) entry which is preliminary data.</text>
</comment>
<keyword evidence="1 3" id="KW-0689">Ribosomal protein</keyword>
<dbReference type="GO" id="GO:0015935">
    <property type="term" value="C:small ribosomal subunit"/>
    <property type="evidence" value="ECO:0007669"/>
    <property type="project" value="TreeGrafter"/>
</dbReference>
<keyword evidence="2 3" id="KW-0687">Ribonucleoprotein</keyword>
<dbReference type="GO" id="GO:0005737">
    <property type="term" value="C:cytoplasm"/>
    <property type="evidence" value="ECO:0007669"/>
    <property type="project" value="UniProtKB-ARBA"/>
</dbReference>
<name>A0A9D9GW91_9FIRM</name>
<accession>A0A9D9GW91</accession>
<dbReference type="GO" id="GO:0003735">
    <property type="term" value="F:structural constituent of ribosome"/>
    <property type="evidence" value="ECO:0007669"/>
    <property type="project" value="InterPro"/>
</dbReference>
<dbReference type="EMBL" id="JADINA010000020">
    <property type="protein sequence ID" value="MBO8426278.1"/>
    <property type="molecule type" value="Genomic_DNA"/>
</dbReference>
<evidence type="ECO:0000256" key="3">
    <source>
        <dbReference type="HAMAP-Rule" id="MF_00385"/>
    </source>
</evidence>
<dbReference type="SUPFAM" id="SSF54565">
    <property type="entry name" value="Ribosomal protein S16"/>
    <property type="match status" value="1"/>
</dbReference>
<evidence type="ECO:0000313" key="4">
    <source>
        <dbReference type="EMBL" id="MBO8426278.1"/>
    </source>
</evidence>
<dbReference type="Gene3D" id="3.30.1320.10">
    <property type="match status" value="1"/>
</dbReference>
<proteinExistence type="inferred from homology"/>
<evidence type="ECO:0000313" key="5">
    <source>
        <dbReference type="Proteomes" id="UP000823634"/>
    </source>
</evidence>
<evidence type="ECO:0000256" key="2">
    <source>
        <dbReference type="ARBA" id="ARBA00023274"/>
    </source>
</evidence>
<dbReference type="PROSITE" id="PS00732">
    <property type="entry name" value="RIBOSOMAL_S16"/>
    <property type="match status" value="1"/>
</dbReference>
<dbReference type="NCBIfam" id="TIGR00002">
    <property type="entry name" value="S16"/>
    <property type="match status" value="1"/>
</dbReference>
<gene>
    <name evidence="3 4" type="primary">rpsP</name>
    <name evidence="4" type="ORF">IAC61_03040</name>
</gene>
<dbReference type="InterPro" id="IPR000307">
    <property type="entry name" value="Ribosomal_bS16"/>
</dbReference>
<protein>
    <recommendedName>
        <fullName evidence="3">Small ribosomal subunit protein bS16</fullName>
    </recommendedName>
</protein>
<dbReference type="PANTHER" id="PTHR12919">
    <property type="entry name" value="30S RIBOSOMAL PROTEIN S16"/>
    <property type="match status" value="1"/>
</dbReference>
<dbReference type="InterPro" id="IPR023803">
    <property type="entry name" value="Ribosomal_bS16_dom_sf"/>
</dbReference>
<sequence length="92" mass="10240">MAVKIRLTRIGRHNEPIYRIVAADSHYARDGRIIEQIGVYDPSKGEENAQIDEALALKWLGNGAQPSDSVRSMLSLKGIMAKYAESKKKGKK</sequence>
<reference evidence="4" key="1">
    <citation type="submission" date="2020-10" db="EMBL/GenBank/DDBJ databases">
        <authorList>
            <person name="Gilroy R."/>
        </authorList>
    </citation>
    <scope>NUCLEOTIDE SEQUENCE</scope>
    <source>
        <strain evidence="4">17113</strain>
    </source>
</reference>
<reference evidence="4" key="2">
    <citation type="journal article" date="2021" name="PeerJ">
        <title>Extensive microbial diversity within the chicken gut microbiome revealed by metagenomics and culture.</title>
        <authorList>
            <person name="Gilroy R."/>
            <person name="Ravi A."/>
            <person name="Getino M."/>
            <person name="Pursley I."/>
            <person name="Horton D.L."/>
            <person name="Alikhan N.F."/>
            <person name="Baker D."/>
            <person name="Gharbi K."/>
            <person name="Hall N."/>
            <person name="Watson M."/>
            <person name="Adriaenssens E.M."/>
            <person name="Foster-Nyarko E."/>
            <person name="Jarju S."/>
            <person name="Secka A."/>
            <person name="Antonio M."/>
            <person name="Oren A."/>
            <person name="Chaudhuri R.R."/>
            <person name="La Ragione R."/>
            <person name="Hildebrand F."/>
            <person name="Pallen M.J."/>
        </authorList>
    </citation>
    <scope>NUCLEOTIDE SEQUENCE</scope>
    <source>
        <strain evidence="4">17113</strain>
    </source>
</reference>
<dbReference type="InterPro" id="IPR020592">
    <property type="entry name" value="Ribosomal_bS16_CS"/>
</dbReference>
<dbReference type="GO" id="GO:0006412">
    <property type="term" value="P:translation"/>
    <property type="evidence" value="ECO:0007669"/>
    <property type="project" value="UniProtKB-UniRule"/>
</dbReference>
<dbReference type="PANTHER" id="PTHR12919:SF20">
    <property type="entry name" value="SMALL RIBOSOMAL SUBUNIT PROTEIN BS16M"/>
    <property type="match status" value="1"/>
</dbReference>
<evidence type="ECO:0000256" key="1">
    <source>
        <dbReference type="ARBA" id="ARBA00022980"/>
    </source>
</evidence>
<comment type="similarity">
    <text evidence="3">Belongs to the bacterial ribosomal protein bS16 family.</text>
</comment>
<dbReference type="AlphaFoldDB" id="A0A9D9GW91"/>
<organism evidence="4 5">
    <name type="scientific">Candidatus Alloenteromonas pullistercoris</name>
    <dbReference type="NCBI Taxonomy" id="2840785"/>
    <lineage>
        <taxon>Bacteria</taxon>
        <taxon>Bacillati</taxon>
        <taxon>Bacillota</taxon>
        <taxon>Bacillota incertae sedis</taxon>
        <taxon>Candidatus Alloenteromonas</taxon>
    </lineage>
</organism>
<dbReference type="Proteomes" id="UP000823634">
    <property type="component" value="Unassembled WGS sequence"/>
</dbReference>
<dbReference type="Pfam" id="PF00886">
    <property type="entry name" value="Ribosomal_S16"/>
    <property type="match status" value="1"/>
</dbReference>